<dbReference type="EMBL" id="BQNB010018710">
    <property type="protein sequence ID" value="GJT77433.1"/>
    <property type="molecule type" value="Genomic_DNA"/>
</dbReference>
<feature type="coiled-coil region" evidence="1">
    <location>
        <begin position="631"/>
        <end position="658"/>
    </location>
</feature>
<keyword evidence="1" id="KW-0175">Coiled coil</keyword>
<organism evidence="3 4">
    <name type="scientific">Tanacetum coccineum</name>
    <dbReference type="NCBI Taxonomy" id="301880"/>
    <lineage>
        <taxon>Eukaryota</taxon>
        <taxon>Viridiplantae</taxon>
        <taxon>Streptophyta</taxon>
        <taxon>Embryophyta</taxon>
        <taxon>Tracheophyta</taxon>
        <taxon>Spermatophyta</taxon>
        <taxon>Magnoliopsida</taxon>
        <taxon>eudicotyledons</taxon>
        <taxon>Gunneridae</taxon>
        <taxon>Pentapetalae</taxon>
        <taxon>asterids</taxon>
        <taxon>campanulids</taxon>
        <taxon>Asterales</taxon>
        <taxon>Asteraceae</taxon>
        <taxon>Asteroideae</taxon>
        <taxon>Anthemideae</taxon>
        <taxon>Anthemidinae</taxon>
        <taxon>Tanacetum</taxon>
    </lineage>
</organism>
<dbReference type="PANTHER" id="PTHR11439">
    <property type="entry name" value="GAG-POL-RELATED RETROTRANSPOSON"/>
    <property type="match status" value="1"/>
</dbReference>
<gene>
    <name evidence="3" type="ORF">Tco_1044158</name>
</gene>
<dbReference type="PANTHER" id="PTHR11439:SF495">
    <property type="entry name" value="REVERSE TRANSCRIPTASE, RNA-DEPENDENT DNA POLYMERASE-RELATED"/>
    <property type="match status" value="1"/>
</dbReference>
<evidence type="ECO:0000256" key="2">
    <source>
        <dbReference type="SAM" id="MobiDB-lite"/>
    </source>
</evidence>
<proteinExistence type="predicted"/>
<reference evidence="3" key="2">
    <citation type="submission" date="2022-01" db="EMBL/GenBank/DDBJ databases">
        <authorList>
            <person name="Yamashiro T."/>
            <person name="Shiraishi A."/>
            <person name="Satake H."/>
            <person name="Nakayama K."/>
        </authorList>
    </citation>
    <scope>NUCLEOTIDE SEQUENCE</scope>
</reference>
<feature type="compositionally biased region" description="Basic and acidic residues" evidence="2">
    <location>
        <begin position="66"/>
        <end position="97"/>
    </location>
</feature>
<feature type="region of interest" description="Disordered" evidence="2">
    <location>
        <begin position="768"/>
        <end position="796"/>
    </location>
</feature>
<evidence type="ECO:0000313" key="3">
    <source>
        <dbReference type="EMBL" id="GJT77433.1"/>
    </source>
</evidence>
<feature type="region of interest" description="Disordered" evidence="2">
    <location>
        <begin position="64"/>
        <end position="97"/>
    </location>
</feature>
<accession>A0ABQ5GPJ6</accession>
<dbReference type="CDD" id="cd09272">
    <property type="entry name" value="RNase_HI_RT_Ty1"/>
    <property type="match status" value="1"/>
</dbReference>
<feature type="compositionally biased region" description="Basic and acidic residues" evidence="2">
    <location>
        <begin position="775"/>
        <end position="796"/>
    </location>
</feature>
<sequence>MTIVESGPDWLFDIDLLTNSMNYEPVTAGNQPNKNASIKYNVDALPTQQYILLLLLYDSPQSSKDAVADDAGKKTNEEPANKGERNGQEKERGASNKECDQNVQDFRAELDNLLVQQKQGYANNTNRVSTVSPSVSAAGESFTNADDLPTDPLMPALEDTADLLNTSIFSGAYDDEDEGAEADLNNLETTMNVSPIPTTRIHKDHPKDQIIGDIKSTTQTRRMTKIFEDHAMVSYIKKQRRQIHRSVILTAISLNVHYTNATPRRDVYVCQPSRFEDPQFPDQGLQGRKGPYMVLYQAPKAWTKRDDGIFISQDKYVSDILKKFNFSLVKTVSTPIETNKALHKDEEVEDVNVHLYRSMIGSLMYLTTSRPEIMFTVCACARDSPFDLEAFSDSDYARASLDRKSTTGGCQFLSKRLISWQCKKQTVVANSTTKAEYVVAANCCGQTYKPRKAKRTTKISQSSRPIHIVADETVYKEWEDRMEKAATIASSLEVSGPRCQVTILGGAEAQTRFEAASRQSNDPPLSRVNTLGNGEDSMKLKELMELCTMVCLPGNYQEVEIPQSNFPTQTLVADEAAFTGADVVHGGAATTVSSIDAGQGSDNITKSPTMPHDSTLPRGHTPGSDEGSMTLHELAILCTNLSNKVESLEIELKQTKQTYGAAFTKLIKKVKKLEQTVKTSKAKRRRKIIASDDEEDLVVEDPFKQGRSMIENLDTQEGFGASLEVTTADAELNTASTFVSTASPQRHADTTADDLTLTETLIEIRKSAAKAKGKAKMDETESPRKMKQREQVQISRDTEVAQKLQEEFDVAERQRMAQVHQAAQGFTYAEWDDIFARVEADEDFVQQLQAGEKYSEEDLQMKLVELVNQRKKFFV</sequence>
<dbReference type="Proteomes" id="UP001151760">
    <property type="component" value="Unassembled WGS sequence"/>
</dbReference>
<keyword evidence="4" id="KW-1185">Reference proteome</keyword>
<feature type="compositionally biased region" description="Polar residues" evidence="2">
    <location>
        <begin position="594"/>
        <end position="608"/>
    </location>
</feature>
<evidence type="ECO:0000313" key="4">
    <source>
        <dbReference type="Proteomes" id="UP001151760"/>
    </source>
</evidence>
<evidence type="ECO:0008006" key="5">
    <source>
        <dbReference type="Google" id="ProtNLM"/>
    </source>
</evidence>
<comment type="caution">
    <text evidence="3">The sequence shown here is derived from an EMBL/GenBank/DDBJ whole genome shotgun (WGS) entry which is preliminary data.</text>
</comment>
<evidence type="ECO:0000256" key="1">
    <source>
        <dbReference type="SAM" id="Coils"/>
    </source>
</evidence>
<reference evidence="3" key="1">
    <citation type="journal article" date="2022" name="Int. J. Mol. Sci.">
        <title>Draft Genome of Tanacetum Coccineum: Genomic Comparison of Closely Related Tanacetum-Family Plants.</title>
        <authorList>
            <person name="Yamashiro T."/>
            <person name="Shiraishi A."/>
            <person name="Nakayama K."/>
            <person name="Satake H."/>
        </authorList>
    </citation>
    <scope>NUCLEOTIDE SEQUENCE</scope>
</reference>
<feature type="region of interest" description="Disordered" evidence="2">
    <location>
        <begin position="594"/>
        <end position="627"/>
    </location>
</feature>
<protein>
    <recommendedName>
        <fullName evidence="5">Reverse transcriptase Ty1/copia-type domain-containing protein</fullName>
    </recommendedName>
</protein>
<name>A0ABQ5GPJ6_9ASTR</name>